<comment type="subcellular location">
    <subcellularLocation>
        <location evidence="1">Membrane</location>
        <topology evidence="1">Single-pass membrane protein</topology>
    </subcellularLocation>
</comment>
<accession>A0A8J5J908</accession>
<evidence type="ECO:0000256" key="1">
    <source>
        <dbReference type="ARBA" id="ARBA00004167"/>
    </source>
</evidence>
<keyword evidence="4 9" id="KW-0472">Membrane</keyword>
<feature type="domain" description="Protein kinase" evidence="10">
    <location>
        <begin position="172"/>
        <end position="529"/>
    </location>
</feature>
<dbReference type="PANTHER" id="PTHR24416:SF600">
    <property type="entry name" value="PDGF- AND VEGF-RECEPTOR RELATED, ISOFORM J"/>
    <property type="match status" value="1"/>
</dbReference>
<dbReference type="Proteomes" id="UP000747542">
    <property type="component" value="Unassembled WGS sequence"/>
</dbReference>
<feature type="binding site" evidence="7">
    <location>
        <position position="206"/>
    </location>
    <ligand>
        <name>ATP</name>
        <dbReference type="ChEBI" id="CHEBI:30616"/>
    </ligand>
</feature>
<dbReference type="InterPro" id="IPR036179">
    <property type="entry name" value="Ig-like_dom_sf"/>
</dbReference>
<evidence type="ECO:0000256" key="8">
    <source>
        <dbReference type="SAM" id="MobiDB-lite"/>
    </source>
</evidence>
<evidence type="ECO:0000259" key="11">
    <source>
        <dbReference type="PROSITE" id="PS50835"/>
    </source>
</evidence>
<feature type="transmembrane region" description="Helical" evidence="9">
    <location>
        <begin position="98"/>
        <end position="117"/>
    </location>
</feature>
<dbReference type="PROSITE" id="PS50835">
    <property type="entry name" value="IG_LIKE"/>
    <property type="match status" value="1"/>
</dbReference>
<dbReference type="Gene3D" id="2.60.40.10">
    <property type="entry name" value="Immunoglobulins"/>
    <property type="match status" value="1"/>
</dbReference>
<dbReference type="GO" id="GO:0007169">
    <property type="term" value="P:cell surface receptor protein tyrosine kinase signaling pathway"/>
    <property type="evidence" value="ECO:0007669"/>
    <property type="project" value="TreeGrafter"/>
</dbReference>
<keyword evidence="12" id="KW-0675">Receptor</keyword>
<dbReference type="InterPro" id="IPR017441">
    <property type="entry name" value="Protein_kinase_ATP_BS"/>
</dbReference>
<dbReference type="Gene3D" id="1.10.510.10">
    <property type="entry name" value="Transferase(Phosphotransferase) domain 1"/>
    <property type="match status" value="1"/>
</dbReference>
<dbReference type="EMBL" id="JAHLQT010045000">
    <property type="protein sequence ID" value="KAG7154155.1"/>
    <property type="molecule type" value="Genomic_DNA"/>
</dbReference>
<dbReference type="GO" id="GO:0043235">
    <property type="term" value="C:receptor complex"/>
    <property type="evidence" value="ECO:0007669"/>
    <property type="project" value="TreeGrafter"/>
</dbReference>
<dbReference type="InterPro" id="IPR011009">
    <property type="entry name" value="Kinase-like_dom_sf"/>
</dbReference>
<protein>
    <submittedName>
        <fullName evidence="12">Vascular endothelial growth factor receptor 3-like</fullName>
    </submittedName>
</protein>
<dbReference type="AlphaFoldDB" id="A0A8J5J908"/>
<dbReference type="Gene3D" id="3.30.200.20">
    <property type="entry name" value="Phosphorylase Kinase, domain 1"/>
    <property type="match status" value="1"/>
</dbReference>
<feature type="region of interest" description="Disordered" evidence="8">
    <location>
        <begin position="334"/>
        <end position="353"/>
    </location>
</feature>
<dbReference type="GO" id="GO:0005886">
    <property type="term" value="C:plasma membrane"/>
    <property type="evidence" value="ECO:0007669"/>
    <property type="project" value="TreeGrafter"/>
</dbReference>
<dbReference type="GO" id="GO:0005524">
    <property type="term" value="F:ATP binding"/>
    <property type="evidence" value="ECO:0007669"/>
    <property type="project" value="UniProtKB-UniRule"/>
</dbReference>
<keyword evidence="13" id="KW-1185">Reference proteome</keyword>
<evidence type="ECO:0000313" key="12">
    <source>
        <dbReference type="EMBL" id="KAG7154155.1"/>
    </source>
</evidence>
<evidence type="ECO:0000256" key="9">
    <source>
        <dbReference type="SAM" id="Phobius"/>
    </source>
</evidence>
<dbReference type="GO" id="GO:0004714">
    <property type="term" value="F:transmembrane receptor protein tyrosine kinase activity"/>
    <property type="evidence" value="ECO:0007669"/>
    <property type="project" value="TreeGrafter"/>
</dbReference>
<evidence type="ECO:0000256" key="5">
    <source>
        <dbReference type="ARBA" id="ARBA00023157"/>
    </source>
</evidence>
<keyword evidence="5" id="KW-1015">Disulfide bond</keyword>
<gene>
    <name evidence="12" type="primary">FLT4-L</name>
    <name evidence="12" type="ORF">Hamer_G020462</name>
</gene>
<dbReference type="InterPro" id="IPR013783">
    <property type="entry name" value="Ig-like_fold"/>
</dbReference>
<dbReference type="PROSITE" id="PS50011">
    <property type="entry name" value="PROTEIN_KINASE_DOM"/>
    <property type="match status" value="1"/>
</dbReference>
<proteinExistence type="predicted"/>
<dbReference type="InterPro" id="IPR050122">
    <property type="entry name" value="RTK"/>
</dbReference>
<evidence type="ECO:0000256" key="2">
    <source>
        <dbReference type="ARBA" id="ARBA00022692"/>
    </source>
</evidence>
<dbReference type="PROSITE" id="PS00107">
    <property type="entry name" value="PROTEIN_KINASE_ATP"/>
    <property type="match status" value="1"/>
</dbReference>
<dbReference type="InterPro" id="IPR001245">
    <property type="entry name" value="Ser-Thr/Tyr_kinase_cat_dom"/>
</dbReference>
<keyword evidence="2 9" id="KW-0812">Transmembrane</keyword>
<evidence type="ECO:0000256" key="7">
    <source>
        <dbReference type="PROSITE-ProRule" id="PRU10141"/>
    </source>
</evidence>
<evidence type="ECO:0000256" key="4">
    <source>
        <dbReference type="ARBA" id="ARBA00023136"/>
    </source>
</evidence>
<evidence type="ECO:0000256" key="3">
    <source>
        <dbReference type="ARBA" id="ARBA00022989"/>
    </source>
</evidence>
<keyword evidence="3 9" id="KW-1133">Transmembrane helix</keyword>
<evidence type="ECO:0000256" key="6">
    <source>
        <dbReference type="ARBA" id="ARBA00023180"/>
    </source>
</evidence>
<dbReference type="SUPFAM" id="SSF56112">
    <property type="entry name" value="Protein kinase-like (PK-like)"/>
    <property type="match status" value="2"/>
</dbReference>
<keyword evidence="6" id="KW-0325">Glycoprotein</keyword>
<organism evidence="12 13">
    <name type="scientific">Homarus americanus</name>
    <name type="common">American lobster</name>
    <dbReference type="NCBI Taxonomy" id="6706"/>
    <lineage>
        <taxon>Eukaryota</taxon>
        <taxon>Metazoa</taxon>
        <taxon>Ecdysozoa</taxon>
        <taxon>Arthropoda</taxon>
        <taxon>Crustacea</taxon>
        <taxon>Multicrustacea</taxon>
        <taxon>Malacostraca</taxon>
        <taxon>Eumalacostraca</taxon>
        <taxon>Eucarida</taxon>
        <taxon>Decapoda</taxon>
        <taxon>Pleocyemata</taxon>
        <taxon>Astacidea</taxon>
        <taxon>Nephropoidea</taxon>
        <taxon>Nephropidae</taxon>
        <taxon>Homarus</taxon>
    </lineage>
</organism>
<dbReference type="InterPro" id="IPR000719">
    <property type="entry name" value="Prot_kinase_dom"/>
</dbReference>
<keyword evidence="7" id="KW-0547">Nucleotide-binding</keyword>
<name>A0A8J5J908_HOMAM</name>
<feature type="compositionally biased region" description="Low complexity" evidence="8">
    <location>
        <begin position="778"/>
        <end position="795"/>
    </location>
</feature>
<sequence>MEKNNLELVCMTGDNSTLEAVRSIQINPMEKPKWKNPIGSPLKDVNLKEMGNLTLDCSADGAPAPVVTWYKVKNRAGTKTAECYVGVTDPDDVIDQNILIIVGVLSFILLVISAVFCRKIYQDRKHTLDLRLKEQKLFNDGDPDRLNPEIGLDQQAELLPYNTKYEVPRDSIIFDKLLGAGAFGRVYRATAINLLPGQARTTVAVKMMKSRTDNAQLKALRSEVKIMIHIGRHVNIVNLLGACSKDLASKGELLLLVEYCKYGNILDYMRRRRKEFVNQINDEDKIDPSISDQRIRQRSGSGSRSRTSRGLKYAHLAFNQDAVHYNNGQISDSNHSGQALWESPGSPPLTPGVNSDSLGPFRLRSASWGPGHRNILLAEENIVKISDFGLAKDIYKDENYKKKSSGPVPVKWLALECLRDGVFSTQSDVWSFGVVMWEIFSLGQNPYRMVEFDESFVAKLEIRGWNSQDSPHTSCEYSINYFYLELNQPYQVENTESSFLSLLQSPDYSAKVRDGSPNLDENGYEMPFSPSPCGVVITNEEVHFRPDTHTPRLTPLQMDYLQQEGSVDTEGSASCYLPMSSPSKQSQNVFNFDQETVKSITKRDSEALNENSEETDQVDDDIYLKMDSKSKTNRSVCYNSRENSPLPVKIEDVPRGHLSSNHQGSVSLRHKLVRRASEMEKHDSGLYSPTACMQTNPNYMIMSGFPRTDENNYLTKEDAQEIKTLQADQHHSDQQHYMNFDAVKTTARSLPREYLNEAKSDEEYANLLSPEACRGRTLSESSSGLGSISEGSPPESRIKPDPHKSPVMQSAIMEEPIAA</sequence>
<dbReference type="Pfam" id="PF07714">
    <property type="entry name" value="PK_Tyr_Ser-Thr"/>
    <property type="match status" value="2"/>
</dbReference>
<feature type="region of interest" description="Disordered" evidence="8">
    <location>
        <begin position="775"/>
        <end position="819"/>
    </location>
</feature>
<dbReference type="SUPFAM" id="SSF48726">
    <property type="entry name" value="Immunoglobulin"/>
    <property type="match status" value="1"/>
</dbReference>
<evidence type="ECO:0000259" key="10">
    <source>
        <dbReference type="PROSITE" id="PS50011"/>
    </source>
</evidence>
<reference evidence="12" key="1">
    <citation type="journal article" date="2021" name="Sci. Adv.">
        <title>The American lobster genome reveals insights on longevity, neural, and immune adaptations.</title>
        <authorList>
            <person name="Polinski J.M."/>
            <person name="Zimin A.V."/>
            <person name="Clark K.F."/>
            <person name="Kohn A.B."/>
            <person name="Sadowski N."/>
            <person name="Timp W."/>
            <person name="Ptitsyn A."/>
            <person name="Khanna P."/>
            <person name="Romanova D.Y."/>
            <person name="Williams P."/>
            <person name="Greenwood S.J."/>
            <person name="Moroz L.L."/>
            <person name="Walt D.R."/>
            <person name="Bodnar A.G."/>
        </authorList>
    </citation>
    <scope>NUCLEOTIDE SEQUENCE</scope>
    <source>
        <strain evidence="12">GMGI-L3</strain>
    </source>
</reference>
<keyword evidence="7" id="KW-0067">ATP-binding</keyword>
<dbReference type="InterPro" id="IPR007110">
    <property type="entry name" value="Ig-like_dom"/>
</dbReference>
<feature type="domain" description="Ig-like" evidence="11">
    <location>
        <begin position="32"/>
        <end position="71"/>
    </location>
</feature>
<evidence type="ECO:0000313" key="13">
    <source>
        <dbReference type="Proteomes" id="UP000747542"/>
    </source>
</evidence>
<feature type="region of interest" description="Disordered" evidence="8">
    <location>
        <begin position="288"/>
        <end position="308"/>
    </location>
</feature>
<comment type="caution">
    <text evidence="12">The sequence shown here is derived from an EMBL/GenBank/DDBJ whole genome shotgun (WGS) entry which is preliminary data.</text>
</comment>
<dbReference type="PANTHER" id="PTHR24416">
    <property type="entry name" value="TYROSINE-PROTEIN KINASE RECEPTOR"/>
    <property type="match status" value="1"/>
</dbReference>